<dbReference type="Proteomes" id="UP001151760">
    <property type="component" value="Unassembled WGS sequence"/>
</dbReference>
<feature type="region of interest" description="Disordered" evidence="1">
    <location>
        <begin position="1"/>
        <end position="45"/>
    </location>
</feature>
<organism evidence="2 3">
    <name type="scientific">Tanacetum coccineum</name>
    <dbReference type="NCBI Taxonomy" id="301880"/>
    <lineage>
        <taxon>Eukaryota</taxon>
        <taxon>Viridiplantae</taxon>
        <taxon>Streptophyta</taxon>
        <taxon>Embryophyta</taxon>
        <taxon>Tracheophyta</taxon>
        <taxon>Spermatophyta</taxon>
        <taxon>Magnoliopsida</taxon>
        <taxon>eudicotyledons</taxon>
        <taxon>Gunneridae</taxon>
        <taxon>Pentapetalae</taxon>
        <taxon>asterids</taxon>
        <taxon>campanulids</taxon>
        <taxon>Asterales</taxon>
        <taxon>Asteraceae</taxon>
        <taxon>Asteroideae</taxon>
        <taxon>Anthemideae</taxon>
        <taxon>Anthemidinae</taxon>
        <taxon>Tanacetum</taxon>
    </lineage>
</organism>
<name>A0ABQ5J4W3_9ASTR</name>
<feature type="compositionally biased region" description="Polar residues" evidence="1">
    <location>
        <begin position="1"/>
        <end position="30"/>
    </location>
</feature>
<reference evidence="2" key="1">
    <citation type="journal article" date="2022" name="Int. J. Mol. Sci.">
        <title>Draft Genome of Tanacetum Coccineum: Genomic Comparison of Closely Related Tanacetum-Family Plants.</title>
        <authorList>
            <person name="Yamashiro T."/>
            <person name="Shiraishi A."/>
            <person name="Nakayama K."/>
            <person name="Satake H."/>
        </authorList>
    </citation>
    <scope>NUCLEOTIDE SEQUENCE</scope>
</reference>
<comment type="caution">
    <text evidence="2">The sequence shown here is derived from an EMBL/GenBank/DDBJ whole genome shotgun (WGS) entry which is preliminary data.</text>
</comment>
<keyword evidence="3" id="KW-1185">Reference proteome</keyword>
<evidence type="ECO:0000313" key="3">
    <source>
        <dbReference type="Proteomes" id="UP001151760"/>
    </source>
</evidence>
<sequence length="167" mass="18874">MHPSIVNSPAQASGSQGAVKKVTNNRTSLPSDLGPAADEVALSDDVTPGPNKITIRCPKVTRKEKQEIESDFNALRYENNDLRSKYTGASYEMVWVMREAIPQMVGKVLTSQEFEDEMEKVRSFLVDQGRELGRRECRDLSLTWQWYVTLCEPDPTVLEEIKIVELV</sequence>
<dbReference type="EMBL" id="BQNB010021539">
    <property type="protein sequence ID" value="GJU07444.1"/>
    <property type="molecule type" value="Genomic_DNA"/>
</dbReference>
<reference evidence="2" key="2">
    <citation type="submission" date="2022-01" db="EMBL/GenBank/DDBJ databases">
        <authorList>
            <person name="Yamashiro T."/>
            <person name="Shiraishi A."/>
            <person name="Satake H."/>
            <person name="Nakayama K."/>
        </authorList>
    </citation>
    <scope>NUCLEOTIDE SEQUENCE</scope>
</reference>
<protein>
    <submittedName>
        <fullName evidence="2">Uncharacterized protein</fullName>
    </submittedName>
</protein>
<evidence type="ECO:0000256" key="1">
    <source>
        <dbReference type="SAM" id="MobiDB-lite"/>
    </source>
</evidence>
<gene>
    <name evidence="2" type="ORF">Tco_1123874</name>
</gene>
<proteinExistence type="predicted"/>
<evidence type="ECO:0000313" key="2">
    <source>
        <dbReference type="EMBL" id="GJU07444.1"/>
    </source>
</evidence>
<accession>A0ABQ5J4W3</accession>